<organism evidence="1 2">
    <name type="scientific">Steinernema glaseri</name>
    <dbReference type="NCBI Taxonomy" id="37863"/>
    <lineage>
        <taxon>Eukaryota</taxon>
        <taxon>Metazoa</taxon>
        <taxon>Ecdysozoa</taxon>
        <taxon>Nematoda</taxon>
        <taxon>Chromadorea</taxon>
        <taxon>Rhabditida</taxon>
        <taxon>Tylenchina</taxon>
        <taxon>Panagrolaimomorpha</taxon>
        <taxon>Strongyloidoidea</taxon>
        <taxon>Steinernematidae</taxon>
        <taxon>Steinernema</taxon>
    </lineage>
</organism>
<dbReference type="WBParaSite" id="L893_g8325.t1">
    <property type="protein sequence ID" value="L893_g8325.t1"/>
    <property type="gene ID" value="L893_g8325"/>
</dbReference>
<proteinExistence type="predicted"/>
<reference evidence="2" key="1">
    <citation type="submission" date="2016-11" db="UniProtKB">
        <authorList>
            <consortium name="WormBaseParasite"/>
        </authorList>
    </citation>
    <scope>IDENTIFICATION</scope>
</reference>
<protein>
    <submittedName>
        <fullName evidence="2">SpoVT-AbrB domain-containing protein</fullName>
    </submittedName>
</protein>
<keyword evidence="1" id="KW-1185">Reference proteome</keyword>
<sequence>MTFQSYGDFSSIPRFSVGKCFYHFASLYQSWDRVGSRTGYRVGSSGSGRIRIRVPETFRIRVRDIDLIESVEEFFTPLSDTQSAIEDQKPIEIEISKYLSENRLKEPTFANENSKEVLMY</sequence>
<dbReference type="AlphaFoldDB" id="A0A1I8AQ85"/>
<dbReference type="Proteomes" id="UP000095287">
    <property type="component" value="Unplaced"/>
</dbReference>
<accession>A0A1I8AQ85</accession>
<name>A0A1I8AQ85_9BILA</name>
<evidence type="ECO:0000313" key="1">
    <source>
        <dbReference type="Proteomes" id="UP000095287"/>
    </source>
</evidence>
<evidence type="ECO:0000313" key="2">
    <source>
        <dbReference type="WBParaSite" id="L893_g8325.t1"/>
    </source>
</evidence>